<protein>
    <submittedName>
        <fullName evidence="1">1-phosphatidylinositol 4,5-bisphosphate phosphodiesterase beta-4</fullName>
    </submittedName>
</protein>
<evidence type="ECO:0000313" key="1">
    <source>
        <dbReference type="EMBL" id="JAP46983.1"/>
    </source>
</evidence>
<dbReference type="EMBL" id="GEEE01016242">
    <property type="protein sequence ID" value="JAP46983.1"/>
    <property type="molecule type" value="Transcribed_RNA"/>
</dbReference>
<organism evidence="1">
    <name type="scientific">Schistocephalus solidus</name>
    <name type="common">Tapeworm</name>
    <dbReference type="NCBI Taxonomy" id="70667"/>
    <lineage>
        <taxon>Eukaryota</taxon>
        <taxon>Metazoa</taxon>
        <taxon>Spiralia</taxon>
        <taxon>Lophotrochozoa</taxon>
        <taxon>Platyhelminthes</taxon>
        <taxon>Cestoda</taxon>
        <taxon>Eucestoda</taxon>
        <taxon>Diphyllobothriidea</taxon>
        <taxon>Diphyllobothriidae</taxon>
        <taxon>Schistocephalus</taxon>
    </lineage>
</organism>
<gene>
    <name evidence="1" type="primary">PLCB4</name>
    <name evidence="1" type="ORF">TR168281</name>
</gene>
<accession>A0A0X3P5P8</accession>
<name>A0A0X3P5P8_SCHSO</name>
<sequence>MSSCFACVWTLRWLHTRFEIAADLSVKLLSPSFVDVAGPSPCTLLCGELGASRYLGENGELQTDNCIFCYSNACKVHLLSRNLSESSLVCGDTTGVTPQGSLFGGGTTPKADLREI</sequence>
<reference evidence="1" key="1">
    <citation type="submission" date="2016-01" db="EMBL/GenBank/DDBJ databases">
        <title>Reference transcriptome for the parasite Schistocephalus solidus: insights into the molecular evolution of parasitism.</title>
        <authorList>
            <person name="Hebert F.O."/>
            <person name="Grambauer S."/>
            <person name="Barber I."/>
            <person name="Landry C.R."/>
            <person name="Aubin-Horth N."/>
        </authorList>
    </citation>
    <scope>NUCLEOTIDE SEQUENCE</scope>
</reference>
<dbReference type="AlphaFoldDB" id="A0A0X3P5P8"/>
<proteinExistence type="predicted"/>